<feature type="transmembrane region" description="Helical" evidence="1">
    <location>
        <begin position="233"/>
        <end position="253"/>
    </location>
</feature>
<accession>A0A0W8GAG8</accession>
<feature type="transmembrane region" description="Helical" evidence="1">
    <location>
        <begin position="284"/>
        <end position="302"/>
    </location>
</feature>
<comment type="caution">
    <text evidence="2">The sequence shown here is derived from an EMBL/GenBank/DDBJ whole genome shotgun (WGS) entry which is preliminary data.</text>
</comment>
<evidence type="ECO:0008006" key="3">
    <source>
        <dbReference type="Google" id="ProtNLM"/>
    </source>
</evidence>
<organism evidence="2">
    <name type="scientific">hydrocarbon metagenome</name>
    <dbReference type="NCBI Taxonomy" id="938273"/>
    <lineage>
        <taxon>unclassified sequences</taxon>
        <taxon>metagenomes</taxon>
        <taxon>ecological metagenomes</taxon>
    </lineage>
</organism>
<proteinExistence type="predicted"/>
<keyword evidence="1" id="KW-0472">Membrane</keyword>
<evidence type="ECO:0000256" key="1">
    <source>
        <dbReference type="SAM" id="Phobius"/>
    </source>
</evidence>
<dbReference type="EMBL" id="LNQE01000005">
    <property type="protein sequence ID" value="KUG30082.1"/>
    <property type="molecule type" value="Genomic_DNA"/>
</dbReference>
<sequence>MPSHIHHLIAVLAVVVFHALPCGAQSAGSGIQMHPACRSAFYIFDSRESRTGDITIYVNGKLSENVFELPPTPDGKTSLYEVVIPDEEHLEFSVVIKENNTKIADETIRFDKTVSPCRWPQPCIFKMSPARVIEGGTLAVTGTNLGTKNTDLTLYLRNNYRITSERITAPGNDTLQTASFLIPTKTMAPDLYKDSSVWNTTVWAAVATNIGNKPSLLSNWKPVGLIRSEAKTWLLLICLGITLALLSCVYLLIRRCFETSRSPGQVFMSFLYDRKSNTYSLSKLQAFGWTVVVLWSYLFLALGKSVLAGDFVIPDLNPGILGLLGISYGGLLTARGVGNAFPKNDIVANKPSWCDLFSENNEISLPRLQLFAFTLIGYLLFIVSSFRPDFFETGLPIIPDTLNGLFLVSQGGYIGGKLTGTSAVTHVLPRRVAAPFQIPITLYGKGFCDKTALLVQGLQEAMATTFLNQNAVRFSLPAGKPIDPGRKQVVVLPPTGSSYVIENALEVIKVEIRKTMTVDASGNDALDVDFSGIVLVGEPLTAHLGESPLAVAHLVGNRYTVTGPGGLPRGETIRIAAQDGSFAFETTVNGTASSGFEPVTLL</sequence>
<keyword evidence="1" id="KW-1133">Transmembrane helix</keyword>
<keyword evidence="1" id="KW-0812">Transmembrane</keyword>
<feature type="transmembrane region" description="Helical" evidence="1">
    <location>
        <begin position="368"/>
        <end position="386"/>
    </location>
</feature>
<gene>
    <name evidence="2" type="ORF">ASZ90_000019</name>
</gene>
<reference evidence="2" key="1">
    <citation type="journal article" date="2015" name="Proc. Natl. Acad. Sci. U.S.A.">
        <title>Networks of energetic and metabolic interactions define dynamics in microbial communities.</title>
        <authorList>
            <person name="Embree M."/>
            <person name="Liu J.K."/>
            <person name="Al-Bassam M.M."/>
            <person name="Zengler K."/>
        </authorList>
    </citation>
    <scope>NUCLEOTIDE SEQUENCE</scope>
</reference>
<name>A0A0W8GAG8_9ZZZZ</name>
<evidence type="ECO:0000313" key="2">
    <source>
        <dbReference type="EMBL" id="KUG30082.1"/>
    </source>
</evidence>
<protein>
    <recommendedName>
        <fullName evidence="3">IPT/TIG domain-containing protein</fullName>
    </recommendedName>
</protein>
<dbReference type="AlphaFoldDB" id="A0A0W8GAG8"/>